<reference evidence="2" key="1">
    <citation type="journal article" date="2019" name="Int. J. Syst. Evol. Microbiol.">
        <title>The Global Catalogue of Microorganisms (GCM) 10K type strain sequencing project: providing services to taxonomists for standard genome sequencing and annotation.</title>
        <authorList>
            <consortium name="The Broad Institute Genomics Platform"/>
            <consortium name="The Broad Institute Genome Sequencing Center for Infectious Disease"/>
            <person name="Wu L."/>
            <person name="Ma J."/>
        </authorList>
    </citation>
    <scope>NUCLEOTIDE SEQUENCE [LARGE SCALE GENOMIC DNA]</scope>
    <source>
        <strain evidence="2">JCM 17938</strain>
    </source>
</reference>
<dbReference type="RefSeq" id="WP_345366352.1">
    <property type="nucleotide sequence ID" value="NZ_BAABHJ010000040.1"/>
</dbReference>
<comment type="caution">
    <text evidence="1">The sequence shown here is derived from an EMBL/GenBank/DDBJ whole genome shotgun (WGS) entry which is preliminary data.</text>
</comment>
<keyword evidence="2" id="KW-1185">Reference proteome</keyword>
<evidence type="ECO:0000313" key="1">
    <source>
        <dbReference type="EMBL" id="GAA4618148.1"/>
    </source>
</evidence>
<accession>A0ABP8TWD7</accession>
<dbReference type="Proteomes" id="UP001500212">
    <property type="component" value="Unassembled WGS sequence"/>
</dbReference>
<gene>
    <name evidence="1" type="ORF">GCM10023195_81360</name>
</gene>
<evidence type="ECO:0000313" key="2">
    <source>
        <dbReference type="Proteomes" id="UP001500212"/>
    </source>
</evidence>
<sequence>MENSGYTFTTITGRPGEAMSVTTSFYLDESARIDLYGAGKDRPFLGIDHGGVSVNIGPRPNVAVTAQDVALVRRLADVSAALLAEVERIHAEQSGHAAA</sequence>
<protein>
    <submittedName>
        <fullName evidence="1">Uncharacterized protein</fullName>
    </submittedName>
</protein>
<name>A0ABP8TWD7_9ACTN</name>
<proteinExistence type="predicted"/>
<dbReference type="EMBL" id="BAABHJ010000040">
    <property type="protein sequence ID" value="GAA4618148.1"/>
    <property type="molecule type" value="Genomic_DNA"/>
</dbReference>
<organism evidence="1 2">
    <name type="scientific">Actinoallomurus liliacearum</name>
    <dbReference type="NCBI Taxonomy" id="1080073"/>
    <lineage>
        <taxon>Bacteria</taxon>
        <taxon>Bacillati</taxon>
        <taxon>Actinomycetota</taxon>
        <taxon>Actinomycetes</taxon>
        <taxon>Streptosporangiales</taxon>
        <taxon>Thermomonosporaceae</taxon>
        <taxon>Actinoallomurus</taxon>
    </lineage>
</organism>